<evidence type="ECO:0000313" key="3">
    <source>
        <dbReference type="Proteomes" id="UP000001396"/>
    </source>
</evidence>
<comment type="caution">
    <text evidence="2">The sequence shown here is derived from an EMBL/GenBank/DDBJ whole genome shotgun (WGS) entry which is preliminary data.</text>
</comment>
<sequence length="107" mass="12063">MSAFGNCFKTILNEVFQSGTKVLVACQYLYSHRQVLMFMALVTFQALSVTAAITLSLLFHNSSVNDTLRSQGLQFFVDILSFKFLDSIDIRGCIEFIVDVFFVPSFV</sequence>
<evidence type="ECO:0000313" key="2">
    <source>
        <dbReference type="EMBL" id="EFA81801.1"/>
    </source>
</evidence>
<organism evidence="2 3">
    <name type="scientific">Heterostelium pallidum (strain ATCC 26659 / Pp 5 / PN500)</name>
    <name type="common">Cellular slime mold</name>
    <name type="synonym">Polysphondylium pallidum</name>
    <dbReference type="NCBI Taxonomy" id="670386"/>
    <lineage>
        <taxon>Eukaryota</taxon>
        <taxon>Amoebozoa</taxon>
        <taxon>Evosea</taxon>
        <taxon>Eumycetozoa</taxon>
        <taxon>Dictyostelia</taxon>
        <taxon>Acytosteliales</taxon>
        <taxon>Acytosteliaceae</taxon>
        <taxon>Heterostelium</taxon>
    </lineage>
</organism>
<reference evidence="2 3" key="1">
    <citation type="journal article" date="2011" name="Genome Res.">
        <title>Phylogeny-wide analysis of social amoeba genomes highlights ancient origins for complex intercellular communication.</title>
        <authorList>
            <person name="Heidel A.J."/>
            <person name="Lawal H.M."/>
            <person name="Felder M."/>
            <person name="Schilde C."/>
            <person name="Helps N.R."/>
            <person name="Tunggal B."/>
            <person name="Rivero F."/>
            <person name="John U."/>
            <person name="Schleicher M."/>
            <person name="Eichinger L."/>
            <person name="Platzer M."/>
            <person name="Noegel A.A."/>
            <person name="Schaap P."/>
            <person name="Gloeckner G."/>
        </authorList>
    </citation>
    <scope>NUCLEOTIDE SEQUENCE [LARGE SCALE GENOMIC DNA]</scope>
    <source>
        <strain evidence="3">ATCC 26659 / Pp 5 / PN500</strain>
    </source>
</reference>
<name>D3BB64_HETP5</name>
<feature type="transmembrane region" description="Helical" evidence="1">
    <location>
        <begin position="35"/>
        <end position="59"/>
    </location>
</feature>
<keyword evidence="1" id="KW-0812">Transmembrane</keyword>
<dbReference type="InParanoid" id="D3BB64"/>
<dbReference type="GeneID" id="31361280"/>
<evidence type="ECO:0000256" key="1">
    <source>
        <dbReference type="SAM" id="Phobius"/>
    </source>
</evidence>
<proteinExistence type="predicted"/>
<protein>
    <submittedName>
        <fullName evidence="2">Uncharacterized protein</fullName>
    </submittedName>
</protein>
<keyword evidence="1" id="KW-1133">Transmembrane helix</keyword>
<dbReference type="EMBL" id="ADBJ01000025">
    <property type="protein sequence ID" value="EFA81801.1"/>
    <property type="molecule type" value="Genomic_DNA"/>
</dbReference>
<dbReference type="Proteomes" id="UP000001396">
    <property type="component" value="Unassembled WGS sequence"/>
</dbReference>
<gene>
    <name evidence="2" type="ORF">PPL_05796</name>
</gene>
<keyword evidence="1" id="KW-0472">Membrane</keyword>
<dbReference type="RefSeq" id="XP_020433918.1">
    <property type="nucleotide sequence ID" value="XM_020576669.1"/>
</dbReference>
<dbReference type="AlphaFoldDB" id="D3BB64"/>
<accession>D3BB64</accession>
<keyword evidence="3" id="KW-1185">Reference proteome</keyword>